<dbReference type="AlphaFoldDB" id="A0A6J3M7D7"/>
<accession>A0A6J3M7D7</accession>
<dbReference type="GO" id="GO:0030968">
    <property type="term" value="P:endoplasmic reticulum unfolded protein response"/>
    <property type="evidence" value="ECO:0007669"/>
    <property type="project" value="TreeGrafter"/>
</dbReference>
<reference evidence="3" key="1">
    <citation type="submission" date="2020-01" db="EMBL/GenBank/DDBJ databases">
        <authorList>
            <consortium name="DOE Joint Genome Institute"/>
            <person name="Haridas S."/>
            <person name="Albert R."/>
            <person name="Binder M."/>
            <person name="Bloem J."/>
            <person name="Labutti K."/>
            <person name="Salamov A."/>
            <person name="Andreopoulos B."/>
            <person name="Baker S.E."/>
            <person name="Barry K."/>
            <person name="Bills G."/>
            <person name="Bluhm B.H."/>
            <person name="Cannon C."/>
            <person name="Castanera R."/>
            <person name="Culley D.E."/>
            <person name="Daum C."/>
            <person name="Ezra D."/>
            <person name="Gonzalez J.B."/>
            <person name="Henrissat B."/>
            <person name="Kuo A."/>
            <person name="Liang C."/>
            <person name="Lipzen A."/>
            <person name="Lutzoni F."/>
            <person name="Magnuson J."/>
            <person name="Mondo S."/>
            <person name="Nolan M."/>
            <person name="Ohm R."/>
            <person name="Pangilinan J."/>
            <person name="Park H.-J."/>
            <person name="Ramirez L."/>
            <person name="Alfaro M."/>
            <person name="Sun H."/>
            <person name="Tritt A."/>
            <person name="Yoshinaga Y."/>
            <person name="Zwiers L.-H."/>
            <person name="Turgeon B.G."/>
            <person name="Goodwin S.B."/>
            <person name="Spatafora J.W."/>
            <person name="Crous P.W."/>
            <person name="Grigoriev I.V."/>
        </authorList>
    </citation>
    <scope>NUCLEOTIDE SEQUENCE</scope>
    <source>
        <strain evidence="3">CBS 342.82</strain>
    </source>
</reference>
<dbReference type="GO" id="GO:0005783">
    <property type="term" value="C:endoplasmic reticulum"/>
    <property type="evidence" value="ECO:0007669"/>
    <property type="project" value="TreeGrafter"/>
</dbReference>
<feature type="non-terminal residue" evidence="3">
    <location>
        <position position="403"/>
    </location>
</feature>
<dbReference type="GO" id="GO:0008654">
    <property type="term" value="P:phospholipid biosynthetic process"/>
    <property type="evidence" value="ECO:0007669"/>
    <property type="project" value="TreeGrafter"/>
</dbReference>
<keyword evidence="2" id="KW-1185">Reference proteome</keyword>
<dbReference type="GO" id="GO:0006357">
    <property type="term" value="P:regulation of transcription by RNA polymerase II"/>
    <property type="evidence" value="ECO:0007669"/>
    <property type="project" value="TreeGrafter"/>
</dbReference>
<dbReference type="RefSeq" id="XP_033459803.1">
    <property type="nucleotide sequence ID" value="XM_033600534.1"/>
</dbReference>
<reference evidence="3" key="2">
    <citation type="submission" date="2020-04" db="EMBL/GenBank/DDBJ databases">
        <authorList>
            <consortium name="NCBI Genome Project"/>
        </authorList>
    </citation>
    <scope>NUCLEOTIDE SEQUENCE</scope>
    <source>
        <strain evidence="3">CBS 342.82</strain>
    </source>
</reference>
<dbReference type="Pfam" id="PF08618">
    <property type="entry name" value="Opi1"/>
    <property type="match status" value="1"/>
</dbReference>
<dbReference type="Proteomes" id="UP000504637">
    <property type="component" value="Unplaced"/>
</dbReference>
<dbReference type="OrthoDB" id="2441642at2759"/>
<feature type="compositionally biased region" description="Polar residues" evidence="1">
    <location>
        <begin position="1"/>
        <end position="10"/>
    </location>
</feature>
<dbReference type="GO" id="GO:0005634">
    <property type="term" value="C:nucleus"/>
    <property type="evidence" value="ECO:0007669"/>
    <property type="project" value="TreeGrafter"/>
</dbReference>
<feature type="region of interest" description="Disordered" evidence="1">
    <location>
        <begin position="1"/>
        <end position="21"/>
    </location>
</feature>
<evidence type="ECO:0000313" key="3">
    <source>
        <dbReference type="RefSeq" id="XP_033459803.1"/>
    </source>
</evidence>
<proteinExistence type="predicted"/>
<dbReference type="PANTHER" id="PTHR38406">
    <property type="entry name" value="TRANSCRIPTIONAL REPRESSOR OPI1"/>
    <property type="match status" value="1"/>
</dbReference>
<sequence>MASPVTTASGMSLDDRGGPRSVVSVEDENVLIAAQALSGLGNPAFIQRGGPAQPPSYPMQATLSGEEPEPLLQLITQAHPWVGTTIKGASFAYSTTKHYSPRIVQYGANLVERNIAIPVASAVGSVGEYTGVDHTVRRYLDANRPNDVEQGRVDVNGSFAMDMDSRLHHRKLSIDSLTEPLPVYGSTRPPSYREEQSPASATRFTQQIQGRQKPIRSWSSGLFVTSSGLSVALSSSSRDNLRYCLQLLSNSALRVSEFTNALKSILEQYEQHRKGWHGNFGSHLEQGGNEQDVATRQLADQIKMQSENIMKTLKHVVNQISEYAGGALPENARNFVRTQLMSLPQRWRVVSGEPTAAESETSKSAQRMIGFAKEGLDMITQVSSVMKATLESAEKWLERVGRR</sequence>
<evidence type="ECO:0000313" key="2">
    <source>
        <dbReference type="Proteomes" id="UP000504637"/>
    </source>
</evidence>
<reference evidence="3" key="3">
    <citation type="submission" date="2025-08" db="UniProtKB">
        <authorList>
            <consortium name="RefSeq"/>
        </authorList>
    </citation>
    <scope>IDENTIFICATION</scope>
    <source>
        <strain evidence="3">CBS 342.82</strain>
    </source>
</reference>
<dbReference type="GO" id="GO:0003714">
    <property type="term" value="F:transcription corepressor activity"/>
    <property type="evidence" value="ECO:0007669"/>
    <property type="project" value="InterPro"/>
</dbReference>
<organism evidence="3">
    <name type="scientific">Dissoconium aciculare CBS 342.82</name>
    <dbReference type="NCBI Taxonomy" id="1314786"/>
    <lineage>
        <taxon>Eukaryota</taxon>
        <taxon>Fungi</taxon>
        <taxon>Dikarya</taxon>
        <taxon>Ascomycota</taxon>
        <taxon>Pezizomycotina</taxon>
        <taxon>Dothideomycetes</taxon>
        <taxon>Dothideomycetidae</taxon>
        <taxon>Mycosphaerellales</taxon>
        <taxon>Dissoconiaceae</taxon>
        <taxon>Dissoconium</taxon>
    </lineage>
</organism>
<gene>
    <name evidence="3" type="ORF">K489DRAFT_305297</name>
</gene>
<dbReference type="PANTHER" id="PTHR38406:SF1">
    <property type="entry name" value="TRANSCRIPTIONAL REPRESSOR OPI1"/>
    <property type="match status" value="1"/>
</dbReference>
<dbReference type="GeneID" id="54358334"/>
<dbReference type="InterPro" id="IPR013927">
    <property type="entry name" value="TF_Opi1_Ccg-8"/>
</dbReference>
<protein>
    <submittedName>
        <fullName evidence="3">Transcription factor Opi1</fullName>
    </submittedName>
</protein>
<evidence type="ECO:0000256" key="1">
    <source>
        <dbReference type="SAM" id="MobiDB-lite"/>
    </source>
</evidence>
<name>A0A6J3M7D7_9PEZI</name>